<dbReference type="EMBL" id="CP033433">
    <property type="protein sequence ID" value="AYQ73299.1"/>
    <property type="molecule type" value="Genomic_DNA"/>
</dbReference>
<evidence type="ECO:0000259" key="11">
    <source>
        <dbReference type="PROSITE" id="PS50111"/>
    </source>
</evidence>
<gene>
    <name evidence="13" type="ORF">EAV92_12410</name>
</gene>
<dbReference type="PROSITE" id="PS50885">
    <property type="entry name" value="HAMP"/>
    <property type="match status" value="1"/>
</dbReference>
<dbReference type="InterPro" id="IPR003660">
    <property type="entry name" value="HAMP_dom"/>
</dbReference>
<evidence type="ECO:0000256" key="2">
    <source>
        <dbReference type="ARBA" id="ARBA00022475"/>
    </source>
</evidence>
<dbReference type="PROSITE" id="PS50111">
    <property type="entry name" value="CHEMOTAXIS_TRANSDUC_2"/>
    <property type="match status" value="1"/>
</dbReference>
<dbReference type="InterPro" id="IPR033479">
    <property type="entry name" value="dCache_1"/>
</dbReference>
<dbReference type="RefSeq" id="WP_123041381.1">
    <property type="nucleotide sequence ID" value="NZ_CP033433.1"/>
</dbReference>
<dbReference type="PRINTS" id="PR00260">
    <property type="entry name" value="CHEMTRNSDUCR"/>
</dbReference>
<dbReference type="GO" id="GO:0006935">
    <property type="term" value="P:chemotaxis"/>
    <property type="evidence" value="ECO:0007669"/>
    <property type="project" value="UniProtKB-KW"/>
</dbReference>
<sequence length="682" mass="72989">MFGLDNKRNSRNRFIPTRSIGFKIGMILVTAIVAFVAVTGVVSYRIAKQSLERRVSDAYLETAVQTSQKLDFLYQSYEQLVLKMMVDRELQDTITGMIETPSDSPDYAALAETLDSKLSSYMYSDPSIASIEAFRPDGTYIPAKSGLFQSGSYGERDWFKKIVEQDGNSAWLEGNLSENRNTNPTISLGRLIRGQGKAKGYAVILMDIDLKTVSTRLKDVQMGTGTIQVVGKGGQVVYAPDRKMRGQPAENVSAESTKPDKGSFTAAGGALKVVYAKSQVNGWLTVGTIPVGDLVKDAGRIYKAVLVVLLAAFALAVLLGWMTARMIGKPLARLRNLMARGAEGDLRVRSNAKPTDEIGQLGVSFDMMMGRITELIASAGKSADEVLATAAQLAQASAATETAAKEIAAATLDIAKGGEGLAADAERGAELTAGVGKQAETLVAVSSDMVAWAEDVNRTSSTGTAYMNGVIEGTSAAEELIRSMTERVDSLRVSTQSIHQVLDMLIRITKQTNILSLNATIEAARAGSAGKGFAVVADEIRQLAEQSKQSIETAGDITQAIQSEIVRTVELLSEVTPMLLGQMDSVKEAGGMFRQVGERMDGFLAKLGDVDLSIRELQSSQEVLSGAMLSVSAVSEQSVAGSEQVASLSGEQLRISEGLVRLSDKLGQLSSDLRNSLERFKV</sequence>
<evidence type="ECO:0000256" key="9">
    <source>
        <dbReference type="PROSITE-ProRule" id="PRU00284"/>
    </source>
</evidence>
<dbReference type="SMART" id="SM00304">
    <property type="entry name" value="HAMP"/>
    <property type="match status" value="1"/>
</dbReference>
<dbReference type="InterPro" id="IPR004089">
    <property type="entry name" value="MCPsignal_dom"/>
</dbReference>
<name>A0A3G3K0N0_9BACL</name>
<evidence type="ECO:0000256" key="8">
    <source>
        <dbReference type="ARBA" id="ARBA00029447"/>
    </source>
</evidence>
<evidence type="ECO:0000256" key="3">
    <source>
        <dbReference type="ARBA" id="ARBA00022500"/>
    </source>
</evidence>
<dbReference type="AlphaFoldDB" id="A0A3G3K0N0"/>
<dbReference type="SUPFAM" id="SSF58104">
    <property type="entry name" value="Methyl-accepting chemotaxis protein (MCP) signaling domain"/>
    <property type="match status" value="1"/>
</dbReference>
<evidence type="ECO:0000256" key="10">
    <source>
        <dbReference type="SAM" id="Phobius"/>
    </source>
</evidence>
<feature type="domain" description="Methyl-accepting transducer" evidence="11">
    <location>
        <begin position="396"/>
        <end position="632"/>
    </location>
</feature>
<keyword evidence="4 10" id="KW-0812">Transmembrane</keyword>
<evidence type="ECO:0000256" key="1">
    <source>
        <dbReference type="ARBA" id="ARBA00004651"/>
    </source>
</evidence>
<dbReference type="Pfam" id="PF02743">
    <property type="entry name" value="dCache_1"/>
    <property type="match status" value="1"/>
</dbReference>
<comment type="similarity">
    <text evidence="8">Belongs to the methyl-accepting chemotaxis (MCP) protein family.</text>
</comment>
<evidence type="ECO:0000313" key="13">
    <source>
        <dbReference type="EMBL" id="AYQ73299.1"/>
    </source>
</evidence>
<keyword evidence="5 10" id="KW-1133">Transmembrane helix</keyword>
<feature type="transmembrane region" description="Helical" evidence="10">
    <location>
        <begin position="304"/>
        <end position="324"/>
    </location>
</feature>
<keyword evidence="2" id="KW-1003">Cell membrane</keyword>
<evidence type="ECO:0000313" key="14">
    <source>
        <dbReference type="Proteomes" id="UP000269097"/>
    </source>
</evidence>
<dbReference type="Pfam" id="PF00015">
    <property type="entry name" value="MCPsignal"/>
    <property type="match status" value="1"/>
</dbReference>
<dbReference type="GO" id="GO:0004888">
    <property type="term" value="F:transmembrane signaling receptor activity"/>
    <property type="evidence" value="ECO:0007669"/>
    <property type="project" value="InterPro"/>
</dbReference>
<dbReference type="PANTHER" id="PTHR32089:SF112">
    <property type="entry name" value="LYSOZYME-LIKE PROTEIN-RELATED"/>
    <property type="match status" value="1"/>
</dbReference>
<proteinExistence type="inferred from homology"/>
<dbReference type="KEGG" id="coh:EAV92_12410"/>
<evidence type="ECO:0000256" key="6">
    <source>
        <dbReference type="ARBA" id="ARBA00023136"/>
    </source>
</evidence>
<evidence type="ECO:0000259" key="12">
    <source>
        <dbReference type="PROSITE" id="PS50885"/>
    </source>
</evidence>
<organism evidence="13 14">
    <name type="scientific">Cohnella candidum</name>
    <dbReference type="NCBI Taxonomy" id="2674991"/>
    <lineage>
        <taxon>Bacteria</taxon>
        <taxon>Bacillati</taxon>
        <taxon>Bacillota</taxon>
        <taxon>Bacilli</taxon>
        <taxon>Bacillales</taxon>
        <taxon>Paenibacillaceae</taxon>
        <taxon>Cohnella</taxon>
    </lineage>
</organism>
<evidence type="ECO:0000256" key="5">
    <source>
        <dbReference type="ARBA" id="ARBA00022989"/>
    </source>
</evidence>
<dbReference type="Pfam" id="PF00672">
    <property type="entry name" value="HAMP"/>
    <property type="match status" value="1"/>
</dbReference>
<dbReference type="GO" id="GO:0005886">
    <property type="term" value="C:plasma membrane"/>
    <property type="evidence" value="ECO:0007669"/>
    <property type="project" value="UniProtKB-SubCell"/>
</dbReference>
<dbReference type="SMART" id="SM00283">
    <property type="entry name" value="MA"/>
    <property type="match status" value="1"/>
</dbReference>
<feature type="domain" description="HAMP" evidence="12">
    <location>
        <begin position="325"/>
        <end position="377"/>
    </location>
</feature>
<keyword evidence="6 10" id="KW-0472">Membrane</keyword>
<accession>A0A3G3K0N0</accession>
<comment type="subcellular location">
    <subcellularLocation>
        <location evidence="1">Cell membrane</location>
        <topology evidence="1">Multi-pass membrane protein</topology>
    </subcellularLocation>
</comment>
<dbReference type="Gene3D" id="3.30.450.20">
    <property type="entry name" value="PAS domain"/>
    <property type="match status" value="2"/>
</dbReference>
<evidence type="ECO:0000256" key="4">
    <source>
        <dbReference type="ARBA" id="ARBA00022692"/>
    </source>
</evidence>
<keyword evidence="7 9" id="KW-0807">Transducer</keyword>
<reference evidence="13 14" key="1">
    <citation type="submission" date="2018-10" db="EMBL/GenBank/DDBJ databases">
        <title>Genome Sequence of Cohnella sp.</title>
        <authorList>
            <person name="Srinivasan S."/>
            <person name="Kim M.K."/>
        </authorList>
    </citation>
    <scope>NUCLEOTIDE SEQUENCE [LARGE SCALE GENOMIC DNA]</scope>
    <source>
        <strain evidence="13 14">18JY8-7</strain>
    </source>
</reference>
<dbReference type="PANTHER" id="PTHR32089">
    <property type="entry name" value="METHYL-ACCEPTING CHEMOTAXIS PROTEIN MCPB"/>
    <property type="match status" value="1"/>
</dbReference>
<feature type="transmembrane region" description="Helical" evidence="10">
    <location>
        <begin position="20"/>
        <end position="44"/>
    </location>
</feature>
<evidence type="ECO:0000256" key="7">
    <source>
        <dbReference type="ARBA" id="ARBA00023224"/>
    </source>
</evidence>
<dbReference type="Proteomes" id="UP000269097">
    <property type="component" value="Chromosome"/>
</dbReference>
<dbReference type="InterPro" id="IPR004090">
    <property type="entry name" value="Chemotax_Me-accpt_rcpt"/>
</dbReference>
<dbReference type="GO" id="GO:0007165">
    <property type="term" value="P:signal transduction"/>
    <property type="evidence" value="ECO:0007669"/>
    <property type="project" value="UniProtKB-KW"/>
</dbReference>
<dbReference type="CDD" id="cd06225">
    <property type="entry name" value="HAMP"/>
    <property type="match status" value="1"/>
</dbReference>
<dbReference type="Gene3D" id="6.10.340.10">
    <property type="match status" value="1"/>
</dbReference>
<keyword evidence="14" id="KW-1185">Reference proteome</keyword>
<keyword evidence="3" id="KW-0145">Chemotaxis</keyword>
<protein>
    <submittedName>
        <fullName evidence="13">Methyl-accepting chemotaxis protein</fullName>
    </submittedName>
</protein>
<dbReference type="Gene3D" id="1.10.287.950">
    <property type="entry name" value="Methyl-accepting chemotaxis protein"/>
    <property type="match status" value="1"/>
</dbReference>